<dbReference type="Proteomes" id="UP000271889">
    <property type="component" value="Unassembled WGS sequence"/>
</dbReference>
<reference evidence="1 2" key="1">
    <citation type="submission" date="2018-11" db="EMBL/GenBank/DDBJ databases">
        <authorList>
            <consortium name="Pathogen Informatics"/>
        </authorList>
    </citation>
    <scope>NUCLEOTIDE SEQUENCE [LARGE SCALE GENOMIC DNA]</scope>
</reference>
<dbReference type="EMBL" id="UYRV01121092">
    <property type="protein sequence ID" value="VDN32624.1"/>
    <property type="molecule type" value="Genomic_DNA"/>
</dbReference>
<dbReference type="AlphaFoldDB" id="A0A3P7MSF6"/>
<proteinExistence type="predicted"/>
<organism evidence="1 2">
    <name type="scientific">Cylicostephanus goldi</name>
    <name type="common">Nematode worm</name>
    <dbReference type="NCBI Taxonomy" id="71465"/>
    <lineage>
        <taxon>Eukaryota</taxon>
        <taxon>Metazoa</taxon>
        <taxon>Ecdysozoa</taxon>
        <taxon>Nematoda</taxon>
        <taxon>Chromadorea</taxon>
        <taxon>Rhabditida</taxon>
        <taxon>Rhabditina</taxon>
        <taxon>Rhabditomorpha</taxon>
        <taxon>Strongyloidea</taxon>
        <taxon>Strongylidae</taxon>
        <taxon>Cylicostephanus</taxon>
    </lineage>
</organism>
<keyword evidence="2" id="KW-1185">Reference proteome</keyword>
<protein>
    <submittedName>
        <fullName evidence="1">Uncharacterized protein</fullName>
    </submittedName>
</protein>
<evidence type="ECO:0000313" key="2">
    <source>
        <dbReference type="Proteomes" id="UP000271889"/>
    </source>
</evidence>
<evidence type="ECO:0000313" key="1">
    <source>
        <dbReference type="EMBL" id="VDN32624.1"/>
    </source>
</evidence>
<gene>
    <name evidence="1" type="ORF">CGOC_LOCUS12162</name>
</gene>
<accession>A0A3P7MSF6</accession>
<name>A0A3P7MSF6_CYLGO</name>
<sequence>MEEYEENCCHFLKGKNTALIYVDEEGTLEIPFVKDVKPFKNPCLNPEGLKELGSFEARVLAVKAGNHNGKMIERVIEELSRLDIKIDAFVLTEEDASLIKKYYRS</sequence>